<sequence length="104" mass="11740">SQDLYVGGRVMLNGHHFHITYADEFTLNYMEKNAYTFAHANFNVATDYARQKLGHHDLAALAQDLSRYDPENTGYAPTTTVVASLATKLRESEVSLQQIMTLCR</sequence>
<evidence type="ECO:0000256" key="2">
    <source>
        <dbReference type="ARBA" id="ARBA00022490"/>
    </source>
</evidence>
<evidence type="ECO:0000256" key="3">
    <source>
        <dbReference type="ARBA" id="ARBA00023212"/>
    </source>
</evidence>
<organism evidence="6 7">
    <name type="scientific">Meganyctiphanes norvegica</name>
    <name type="common">Northern krill</name>
    <name type="synonym">Thysanopoda norvegica</name>
    <dbReference type="NCBI Taxonomy" id="48144"/>
    <lineage>
        <taxon>Eukaryota</taxon>
        <taxon>Metazoa</taxon>
        <taxon>Ecdysozoa</taxon>
        <taxon>Arthropoda</taxon>
        <taxon>Crustacea</taxon>
        <taxon>Multicrustacea</taxon>
        <taxon>Malacostraca</taxon>
        <taxon>Eumalacostraca</taxon>
        <taxon>Eucarida</taxon>
        <taxon>Euphausiacea</taxon>
        <taxon>Euphausiidae</taxon>
        <taxon>Meganyctiphanes</taxon>
    </lineage>
</organism>
<proteinExistence type="predicted"/>
<keyword evidence="3" id="KW-0206">Cytoskeleton</keyword>
<keyword evidence="4" id="KW-0966">Cell projection</keyword>
<feature type="non-terminal residue" evidence="6">
    <location>
        <position position="104"/>
    </location>
</feature>
<name>A0AAV2SWW5_MEGNR</name>
<reference evidence="6 7" key="1">
    <citation type="submission" date="2024-05" db="EMBL/GenBank/DDBJ databases">
        <authorList>
            <person name="Wallberg A."/>
        </authorList>
    </citation>
    <scope>NUCLEOTIDE SEQUENCE [LARGE SCALE GENOMIC DNA]</scope>
</reference>
<comment type="subcellular location">
    <subcellularLocation>
        <location evidence="1">Cytoplasm</location>
        <location evidence="1">Cytoskeleton</location>
        <location evidence="1">Cilium axoneme</location>
    </subcellularLocation>
</comment>
<evidence type="ECO:0000256" key="4">
    <source>
        <dbReference type="ARBA" id="ARBA00023273"/>
    </source>
</evidence>
<protein>
    <recommendedName>
        <fullName evidence="5">DM10 domain-containing protein</fullName>
    </recommendedName>
</protein>
<comment type="caution">
    <text evidence="6">The sequence shown here is derived from an EMBL/GenBank/DDBJ whole genome shotgun (WGS) entry which is preliminary data.</text>
</comment>
<dbReference type="Gene3D" id="2.30.29.170">
    <property type="match status" value="1"/>
</dbReference>
<dbReference type="AlphaFoldDB" id="A0AAV2SWW5"/>
<evidence type="ECO:0000259" key="5">
    <source>
        <dbReference type="PROSITE" id="PS51336"/>
    </source>
</evidence>
<keyword evidence="2" id="KW-0963">Cytoplasm</keyword>
<dbReference type="GO" id="GO:0005930">
    <property type="term" value="C:axoneme"/>
    <property type="evidence" value="ECO:0007669"/>
    <property type="project" value="UniProtKB-SubCell"/>
</dbReference>
<dbReference type="InterPro" id="IPR006602">
    <property type="entry name" value="DM10_dom"/>
</dbReference>
<feature type="domain" description="DM10" evidence="5">
    <location>
        <begin position="1"/>
        <end position="34"/>
    </location>
</feature>
<evidence type="ECO:0000313" key="6">
    <source>
        <dbReference type="EMBL" id="CAL4248419.1"/>
    </source>
</evidence>
<gene>
    <name evidence="6" type="ORF">MNOR_LOCUS41431</name>
</gene>
<dbReference type="PROSITE" id="PS51336">
    <property type="entry name" value="DM10"/>
    <property type="match status" value="1"/>
</dbReference>
<evidence type="ECO:0000313" key="7">
    <source>
        <dbReference type="Proteomes" id="UP001497623"/>
    </source>
</evidence>
<evidence type="ECO:0000256" key="1">
    <source>
        <dbReference type="ARBA" id="ARBA00004430"/>
    </source>
</evidence>
<keyword evidence="7" id="KW-1185">Reference proteome</keyword>
<dbReference type="EMBL" id="CAXKWB010152472">
    <property type="protein sequence ID" value="CAL4248419.1"/>
    <property type="molecule type" value="Genomic_DNA"/>
</dbReference>
<feature type="non-terminal residue" evidence="6">
    <location>
        <position position="1"/>
    </location>
</feature>
<dbReference type="Proteomes" id="UP001497623">
    <property type="component" value="Unassembled WGS sequence"/>
</dbReference>
<accession>A0AAV2SWW5</accession>